<dbReference type="AlphaFoldDB" id="A0A8K0UV54"/>
<dbReference type="OrthoDB" id="3070390at2759"/>
<organism evidence="2 3">
    <name type="scientific">Cristinia sonorae</name>
    <dbReference type="NCBI Taxonomy" id="1940300"/>
    <lineage>
        <taxon>Eukaryota</taxon>
        <taxon>Fungi</taxon>
        <taxon>Dikarya</taxon>
        <taxon>Basidiomycota</taxon>
        <taxon>Agaricomycotina</taxon>
        <taxon>Agaricomycetes</taxon>
        <taxon>Agaricomycetidae</taxon>
        <taxon>Agaricales</taxon>
        <taxon>Pleurotineae</taxon>
        <taxon>Stephanosporaceae</taxon>
        <taxon>Cristinia</taxon>
    </lineage>
</organism>
<evidence type="ECO:0000256" key="1">
    <source>
        <dbReference type="SAM" id="MobiDB-lite"/>
    </source>
</evidence>
<gene>
    <name evidence="2" type="ORF">BXZ70DRAFT_924936</name>
</gene>
<feature type="compositionally biased region" description="Low complexity" evidence="1">
    <location>
        <begin position="130"/>
        <end position="140"/>
    </location>
</feature>
<accession>A0A8K0UV54</accession>
<name>A0A8K0UV54_9AGAR</name>
<feature type="compositionally biased region" description="Polar residues" evidence="1">
    <location>
        <begin position="168"/>
        <end position="191"/>
    </location>
</feature>
<feature type="compositionally biased region" description="Low complexity" evidence="1">
    <location>
        <begin position="288"/>
        <end position="303"/>
    </location>
</feature>
<dbReference type="Proteomes" id="UP000813824">
    <property type="component" value="Unassembled WGS sequence"/>
</dbReference>
<dbReference type="EMBL" id="JAEVFJ010000007">
    <property type="protein sequence ID" value="KAH8103301.1"/>
    <property type="molecule type" value="Genomic_DNA"/>
</dbReference>
<feature type="region of interest" description="Disordered" evidence="1">
    <location>
        <begin position="460"/>
        <end position="488"/>
    </location>
</feature>
<feature type="region of interest" description="Disordered" evidence="1">
    <location>
        <begin position="115"/>
        <end position="191"/>
    </location>
</feature>
<comment type="caution">
    <text evidence="2">The sequence shown here is derived from an EMBL/GenBank/DDBJ whole genome shotgun (WGS) entry which is preliminary data.</text>
</comment>
<evidence type="ECO:0000313" key="3">
    <source>
        <dbReference type="Proteomes" id="UP000813824"/>
    </source>
</evidence>
<feature type="compositionally biased region" description="Polar residues" evidence="1">
    <location>
        <begin position="477"/>
        <end position="488"/>
    </location>
</feature>
<protein>
    <submittedName>
        <fullName evidence="2">Uncharacterized protein</fullName>
    </submittedName>
</protein>
<feature type="compositionally biased region" description="Polar residues" evidence="1">
    <location>
        <begin position="460"/>
        <end position="469"/>
    </location>
</feature>
<feature type="region of interest" description="Disordered" evidence="1">
    <location>
        <begin position="321"/>
        <end position="344"/>
    </location>
</feature>
<sequence length="488" mass="54553">MMVYMLRIQLCGEQARELSADEHRPGPPRHPERLDRLLRRLSLSKPDRTKPVFKSGFFLCYYDEENGGIIRELKRSIRFDQKTKQILVNLNIAYMLLTIVGNRTGVLFDSRIKPRDYDRRSRSRSPPRPSSSSSSNPYRPKTYDRHAHNPKYSLPLQDDRVVVPAHARSSSALQRTDSNASTVPDTPNLLSAPTDTLMKALSVLQNSASMQALLKQDTPGNEVVVKKEESEETSLGSITTLTPSATTASVKRPTLLRDRYAGIRHTPSLERIVHKRSPPTEPSALRKSSAPTPASAAPIAPIAPSSYRTDLSNLMTEALTRPAPKGPSAMVSAKPIQRQTSQEEATLTRELWDVRRQMTALKVKEEELVKQLKHINPAAFPEEQDGGATRTKAATGGQEALTDLEVERKKRKRAEELWEDARRECRDPLVVPAMAEAFERLTRIAGEALLVRPSSATTNKTISAANTRGSRWDGNDGLQSNNSWRFPR</sequence>
<proteinExistence type="predicted"/>
<evidence type="ECO:0000313" key="2">
    <source>
        <dbReference type="EMBL" id="KAH8103301.1"/>
    </source>
</evidence>
<keyword evidence="3" id="KW-1185">Reference proteome</keyword>
<reference evidence="2" key="1">
    <citation type="journal article" date="2021" name="New Phytol.">
        <title>Evolutionary innovations through gain and loss of genes in the ectomycorrhizal Boletales.</title>
        <authorList>
            <person name="Wu G."/>
            <person name="Miyauchi S."/>
            <person name="Morin E."/>
            <person name="Kuo A."/>
            <person name="Drula E."/>
            <person name="Varga T."/>
            <person name="Kohler A."/>
            <person name="Feng B."/>
            <person name="Cao Y."/>
            <person name="Lipzen A."/>
            <person name="Daum C."/>
            <person name="Hundley H."/>
            <person name="Pangilinan J."/>
            <person name="Johnson J."/>
            <person name="Barry K."/>
            <person name="LaButti K."/>
            <person name="Ng V."/>
            <person name="Ahrendt S."/>
            <person name="Min B."/>
            <person name="Choi I.G."/>
            <person name="Park H."/>
            <person name="Plett J.M."/>
            <person name="Magnuson J."/>
            <person name="Spatafora J.W."/>
            <person name="Nagy L.G."/>
            <person name="Henrissat B."/>
            <person name="Grigoriev I.V."/>
            <person name="Yang Z.L."/>
            <person name="Xu J."/>
            <person name="Martin F.M."/>
        </authorList>
    </citation>
    <scope>NUCLEOTIDE SEQUENCE</scope>
    <source>
        <strain evidence="2">KKN 215</strain>
    </source>
</reference>
<feature type="region of interest" description="Disordered" evidence="1">
    <location>
        <begin position="275"/>
        <end position="303"/>
    </location>
</feature>